<evidence type="ECO:0000313" key="2">
    <source>
        <dbReference type="Proteomes" id="UP000252669"/>
    </source>
</evidence>
<reference evidence="1 2" key="1">
    <citation type="submission" date="2017-10" db="EMBL/GenBank/DDBJ databases">
        <title>Genomics of the genus Arcobacter.</title>
        <authorList>
            <person name="Perez-Cataluna A."/>
            <person name="Figueras M.J."/>
        </authorList>
    </citation>
    <scope>NUCLEOTIDE SEQUENCE [LARGE SCALE GENOMIC DNA]</scope>
    <source>
        <strain evidence="1 2">CECT 9230</strain>
    </source>
</reference>
<name>A0A366MNX7_9BACT</name>
<gene>
    <name evidence="1" type="ORF">CRU91_11615</name>
</gene>
<proteinExistence type="predicted"/>
<organism evidence="1 2">
    <name type="scientific">Aliarcobacter vitoriensis</name>
    <dbReference type="NCBI Taxonomy" id="2011099"/>
    <lineage>
        <taxon>Bacteria</taxon>
        <taxon>Pseudomonadati</taxon>
        <taxon>Campylobacterota</taxon>
        <taxon>Epsilonproteobacteria</taxon>
        <taxon>Campylobacterales</taxon>
        <taxon>Arcobacteraceae</taxon>
        <taxon>Aliarcobacter</taxon>
    </lineage>
</organism>
<keyword evidence="2" id="KW-1185">Reference proteome</keyword>
<dbReference type="EMBL" id="PDKB01000028">
    <property type="protein sequence ID" value="RBQ27976.1"/>
    <property type="molecule type" value="Genomic_DNA"/>
</dbReference>
<dbReference type="RefSeq" id="WP_113895386.1">
    <property type="nucleotide sequence ID" value="NZ_JANJGA010000027.1"/>
</dbReference>
<dbReference type="OrthoDB" id="5518837at2"/>
<accession>A0A366MNX7</accession>
<dbReference type="AlphaFoldDB" id="A0A366MNX7"/>
<dbReference type="Proteomes" id="UP000252669">
    <property type="component" value="Unassembled WGS sequence"/>
</dbReference>
<sequence>MAKVFNLSSIQFIKRVTVGHKDPDVTYDENEIIKAQEYINRCLSESPKGYIIGIEKNFNIINLGEHQVVMQWLVYHIGFEKKPFWME</sequence>
<comment type="caution">
    <text evidence="1">The sequence shown here is derived from an EMBL/GenBank/DDBJ whole genome shotgun (WGS) entry which is preliminary data.</text>
</comment>
<evidence type="ECO:0000313" key="1">
    <source>
        <dbReference type="EMBL" id="RBQ27976.1"/>
    </source>
</evidence>
<protein>
    <submittedName>
        <fullName evidence="1">Uncharacterized protein</fullName>
    </submittedName>
</protein>